<reference evidence="2" key="1">
    <citation type="journal article" date="2019" name="Int. J. Syst. Evol. Microbiol.">
        <title>The Global Catalogue of Microorganisms (GCM) 10K type strain sequencing project: providing services to taxonomists for standard genome sequencing and annotation.</title>
        <authorList>
            <consortium name="The Broad Institute Genomics Platform"/>
            <consortium name="The Broad Institute Genome Sequencing Center for Infectious Disease"/>
            <person name="Wu L."/>
            <person name="Ma J."/>
        </authorList>
    </citation>
    <scope>NUCLEOTIDE SEQUENCE [LARGE SCALE GENOMIC DNA]</scope>
    <source>
        <strain evidence="2">CCM 8951</strain>
    </source>
</reference>
<dbReference type="Gene3D" id="1.10.287.1890">
    <property type="match status" value="1"/>
</dbReference>
<accession>A0ABW4DSP7</accession>
<protein>
    <submittedName>
        <fullName evidence="1">tRNA (Adenine(22)-N(1))-methyltransferase</fullName>
    </submittedName>
</protein>
<dbReference type="Proteomes" id="UP001597244">
    <property type="component" value="Unassembled WGS sequence"/>
</dbReference>
<dbReference type="PIRSF" id="PIRSF018637">
    <property type="entry name" value="TrmK"/>
    <property type="match status" value="1"/>
</dbReference>
<dbReference type="Pfam" id="PF04816">
    <property type="entry name" value="TrmK"/>
    <property type="match status" value="1"/>
</dbReference>
<dbReference type="InterPro" id="IPR029063">
    <property type="entry name" value="SAM-dependent_MTases_sf"/>
</dbReference>
<dbReference type="EMBL" id="JBHTOF010000098">
    <property type="protein sequence ID" value="MFD1466196.1"/>
    <property type="molecule type" value="Genomic_DNA"/>
</dbReference>
<keyword evidence="2" id="KW-1185">Reference proteome</keyword>
<comment type="caution">
    <text evidence="1">The sequence shown here is derived from an EMBL/GenBank/DDBJ whole genome shotgun (WGS) entry which is preliminary data.</text>
</comment>
<sequence length="242" mass="27265">MESIVKLSKRLQAVANLTHPWRRIADIGSDHAHLPIYLRSTEQIDFAVCGEVIEGPYEIARDHVQKSGFATDLQVRLADGLQAIQPEDRVECAVIAGMGGMLITEILERGVDQLRSLQALVLQPNQNVDVVRNWLAEHSWQINAEDLVYDEGHYYQLIAAVPVSQPLHYQPVELLMGPKMLGNVEAASDFEKYWQFQLQQKQLVLAHLQQATQPPAEKIEHVRAEIKLIKEGLDATNSSTNY</sequence>
<evidence type="ECO:0000313" key="2">
    <source>
        <dbReference type="Proteomes" id="UP001597244"/>
    </source>
</evidence>
<dbReference type="PANTHER" id="PTHR38451:SF1">
    <property type="entry name" value="TRNA (ADENINE(22)-N(1))-METHYLTRANSFERASE"/>
    <property type="match status" value="1"/>
</dbReference>
<dbReference type="PANTHER" id="PTHR38451">
    <property type="entry name" value="TRNA (ADENINE(22)-N(1))-METHYLTRANSFERASE"/>
    <property type="match status" value="1"/>
</dbReference>
<organism evidence="1 2">
    <name type="scientific">Lapidilactobacillus mulanensis</name>
    <dbReference type="NCBI Taxonomy" id="2485999"/>
    <lineage>
        <taxon>Bacteria</taxon>
        <taxon>Bacillati</taxon>
        <taxon>Bacillota</taxon>
        <taxon>Bacilli</taxon>
        <taxon>Lactobacillales</taxon>
        <taxon>Lactobacillaceae</taxon>
        <taxon>Lapidilactobacillus</taxon>
    </lineage>
</organism>
<dbReference type="InterPro" id="IPR006901">
    <property type="entry name" value="TrmK"/>
</dbReference>
<evidence type="ECO:0000313" key="1">
    <source>
        <dbReference type="EMBL" id="MFD1466196.1"/>
    </source>
</evidence>
<name>A0ABW4DSP7_9LACO</name>
<dbReference type="Gene3D" id="3.40.50.150">
    <property type="entry name" value="Vaccinia Virus protein VP39"/>
    <property type="match status" value="1"/>
</dbReference>
<dbReference type="RefSeq" id="WP_125578045.1">
    <property type="nucleotide sequence ID" value="NZ_JBHTOF010000098.1"/>
</dbReference>
<dbReference type="SUPFAM" id="SSF53335">
    <property type="entry name" value="S-adenosyl-L-methionine-dependent methyltransferases"/>
    <property type="match status" value="1"/>
</dbReference>
<gene>
    <name evidence="1" type="ORF">ACFQ4L_08995</name>
</gene>
<proteinExistence type="predicted"/>